<evidence type="ECO:0000313" key="2">
    <source>
        <dbReference type="EMBL" id="MST71162.1"/>
    </source>
</evidence>
<dbReference type="Proteomes" id="UP000469424">
    <property type="component" value="Unassembled WGS sequence"/>
</dbReference>
<protein>
    <submittedName>
        <fullName evidence="2">Glycosyltransferase family 4 protein</fullName>
    </submittedName>
</protein>
<dbReference type="Gene3D" id="3.40.50.2000">
    <property type="entry name" value="Glycogen Phosphorylase B"/>
    <property type="match status" value="2"/>
</dbReference>
<dbReference type="AlphaFoldDB" id="A0A6N7X6K2"/>
<name>A0A6N7X6K2_9FIRM</name>
<feature type="domain" description="Glycosyl transferase family 1" evidence="1">
    <location>
        <begin position="198"/>
        <end position="357"/>
    </location>
</feature>
<evidence type="ECO:0000259" key="1">
    <source>
        <dbReference type="Pfam" id="PF00534"/>
    </source>
</evidence>
<organism evidence="2 3">
    <name type="scientific">Mogibacterium kristiansenii</name>
    <dbReference type="NCBI Taxonomy" id="2606708"/>
    <lineage>
        <taxon>Bacteria</taxon>
        <taxon>Bacillati</taxon>
        <taxon>Bacillota</taxon>
        <taxon>Clostridia</taxon>
        <taxon>Peptostreptococcales</taxon>
        <taxon>Anaerovoracaceae</taxon>
        <taxon>Mogibacterium</taxon>
    </lineage>
</organism>
<dbReference type="PANTHER" id="PTHR12526:SF630">
    <property type="entry name" value="GLYCOSYLTRANSFERASE"/>
    <property type="match status" value="1"/>
</dbReference>
<sequence length="378" mass="43535">MYVLIVSPNNFPENDAGAVRDGCFAKIYQELGYDVVHIGMNPDSEKGSFKGVRYYSIYQDNCGIARKISNSFSYGERLSQVMKKIIKNSGKPSVIHMYDIPKSGIELLRKYSIKNNIRIVHDSVEWYSPCEFKMGCFAYPYLLKNRTNTKLIRKPMYVYAISRYLQEYYSEKGLKTLRVPVIMDSKEYCPKIVQGNVIKVVYAGSPAKKDYLKECIIAFGNLTNKERERMEFHIYGADENYVEDCLSEKQIPEIVAHGRVAREDVTRALAMSDFSILLRPANERYTKAGFPTKSVEAMMNGCAMICNLTSDLGMYLKDEKNSIIVENCSSEAMTQALRKVIKLNRQEINEVKENAHKTAKEYFDYRIWVSTVKEFIER</sequence>
<evidence type="ECO:0000313" key="3">
    <source>
        <dbReference type="Proteomes" id="UP000469424"/>
    </source>
</evidence>
<accession>A0A6N7X6K2</accession>
<dbReference type="RefSeq" id="WP_154554723.1">
    <property type="nucleotide sequence ID" value="NZ_VUNA01000015.1"/>
</dbReference>
<keyword evidence="3" id="KW-1185">Reference proteome</keyword>
<dbReference type="InterPro" id="IPR001296">
    <property type="entry name" value="Glyco_trans_1"/>
</dbReference>
<keyword evidence="2" id="KW-0808">Transferase</keyword>
<comment type="caution">
    <text evidence="2">The sequence shown here is derived from an EMBL/GenBank/DDBJ whole genome shotgun (WGS) entry which is preliminary data.</text>
</comment>
<gene>
    <name evidence="2" type="ORF">FYJ65_07525</name>
</gene>
<proteinExistence type="predicted"/>
<dbReference type="PANTHER" id="PTHR12526">
    <property type="entry name" value="GLYCOSYLTRANSFERASE"/>
    <property type="match status" value="1"/>
</dbReference>
<dbReference type="Pfam" id="PF00534">
    <property type="entry name" value="Glycos_transf_1"/>
    <property type="match status" value="1"/>
</dbReference>
<reference evidence="2 3" key="1">
    <citation type="submission" date="2019-08" db="EMBL/GenBank/DDBJ databases">
        <title>In-depth cultivation of the pig gut microbiome towards novel bacterial diversity and tailored functional studies.</title>
        <authorList>
            <person name="Wylensek D."/>
            <person name="Hitch T.C.A."/>
            <person name="Clavel T."/>
        </authorList>
    </citation>
    <scope>NUCLEOTIDE SEQUENCE [LARGE SCALE GENOMIC DNA]</scope>
    <source>
        <strain evidence="2 3">WCA-MUC-591-APC-4B</strain>
    </source>
</reference>
<dbReference type="SUPFAM" id="SSF53756">
    <property type="entry name" value="UDP-Glycosyltransferase/glycogen phosphorylase"/>
    <property type="match status" value="1"/>
</dbReference>
<dbReference type="EMBL" id="VUNA01000015">
    <property type="protein sequence ID" value="MST71162.1"/>
    <property type="molecule type" value="Genomic_DNA"/>
</dbReference>
<dbReference type="GO" id="GO:0016757">
    <property type="term" value="F:glycosyltransferase activity"/>
    <property type="evidence" value="ECO:0007669"/>
    <property type="project" value="InterPro"/>
</dbReference>